<accession>A0A174EH80</accession>
<evidence type="ECO:0000313" key="2">
    <source>
        <dbReference type="Proteomes" id="UP000095558"/>
    </source>
</evidence>
<evidence type="ECO:0000313" key="1">
    <source>
        <dbReference type="EMBL" id="CUN83871.1"/>
    </source>
</evidence>
<dbReference type="Proteomes" id="UP000095558">
    <property type="component" value="Unassembled WGS sequence"/>
</dbReference>
<organism evidence="1 2">
    <name type="scientific">Clostridium disporicum</name>
    <dbReference type="NCBI Taxonomy" id="84024"/>
    <lineage>
        <taxon>Bacteria</taxon>
        <taxon>Bacillati</taxon>
        <taxon>Bacillota</taxon>
        <taxon>Clostridia</taxon>
        <taxon>Eubacteriales</taxon>
        <taxon>Clostridiaceae</taxon>
        <taxon>Clostridium</taxon>
    </lineage>
</organism>
<protein>
    <submittedName>
        <fullName evidence="1">Uncharacterized protein</fullName>
    </submittedName>
</protein>
<reference evidence="1 2" key="1">
    <citation type="submission" date="2015-09" db="EMBL/GenBank/DDBJ databases">
        <authorList>
            <consortium name="Pathogen Informatics"/>
        </authorList>
    </citation>
    <scope>NUCLEOTIDE SEQUENCE [LARGE SCALE GENOMIC DNA]</scope>
    <source>
        <strain evidence="1 2">2789STDY5834855</strain>
    </source>
</reference>
<dbReference type="AlphaFoldDB" id="A0A174EH80"/>
<sequence length="224" mass="26780">MRQKYNSFEYWKNIIVENRTIRGHVFMNELPTEKSVYMHTLIYSRGNGLNNIWSYFPNIKAFIGYIQYSFLQEAFYIWINCKDDSVSYIPLKPVEEVIRDGEASKKITKEEADKMKKYINRVKKCWDLPSNKAVIEMKKIIREFNRDWYGDSKEFLYIKLFDKPEDLGKFVLESNYMASSEEEFKSKTHEDLTTWMDLCCRATKDKKAGEIFRKILQKSLTEVI</sequence>
<dbReference type="EMBL" id="CYZV01000007">
    <property type="protein sequence ID" value="CUN83871.1"/>
    <property type="molecule type" value="Genomic_DNA"/>
</dbReference>
<dbReference type="OrthoDB" id="1677987at2"/>
<gene>
    <name evidence="1" type="ORF">ERS852470_00827</name>
</gene>
<name>A0A174EH80_9CLOT</name>
<dbReference type="RefSeq" id="WP_055275567.1">
    <property type="nucleotide sequence ID" value="NZ_CYYT01000015.1"/>
</dbReference>
<proteinExistence type="predicted"/>